<accession>A0ACC1TAU9</accession>
<keyword evidence="2" id="KW-1185">Reference proteome</keyword>
<gene>
    <name evidence="1" type="ORF">NM688_g1670</name>
</gene>
<proteinExistence type="predicted"/>
<evidence type="ECO:0000313" key="1">
    <source>
        <dbReference type="EMBL" id="KAJ3557073.1"/>
    </source>
</evidence>
<comment type="caution">
    <text evidence="1">The sequence shown here is derived from an EMBL/GenBank/DDBJ whole genome shotgun (WGS) entry which is preliminary data.</text>
</comment>
<protein>
    <submittedName>
        <fullName evidence="1">Uncharacterized protein</fullName>
    </submittedName>
</protein>
<dbReference type="Proteomes" id="UP001148662">
    <property type="component" value="Unassembled WGS sequence"/>
</dbReference>
<name>A0ACC1TAU9_9APHY</name>
<reference evidence="1" key="1">
    <citation type="submission" date="2022-07" db="EMBL/GenBank/DDBJ databases">
        <title>Genome Sequence of Phlebia brevispora.</title>
        <authorList>
            <person name="Buettner E."/>
        </authorList>
    </citation>
    <scope>NUCLEOTIDE SEQUENCE</scope>
    <source>
        <strain evidence="1">MPL23</strain>
    </source>
</reference>
<sequence>MDDESRTDRAIAGASPTAQVSDKYNMPGGFHLDHGDFSKPLEVQAGKGSSDAIQPMDIDVIGFSSFESDPSTKGKAQSTNKSVSSELTNPGSESRGSQLEWGGFDLVANQGMSSFQGISESSSHSESWRGFDLLGHHDASATPVRTTQPPQLLGYHKTFTHLLVCCVKAGDKS</sequence>
<organism evidence="1 2">
    <name type="scientific">Phlebia brevispora</name>
    <dbReference type="NCBI Taxonomy" id="194682"/>
    <lineage>
        <taxon>Eukaryota</taxon>
        <taxon>Fungi</taxon>
        <taxon>Dikarya</taxon>
        <taxon>Basidiomycota</taxon>
        <taxon>Agaricomycotina</taxon>
        <taxon>Agaricomycetes</taxon>
        <taxon>Polyporales</taxon>
        <taxon>Meruliaceae</taxon>
        <taxon>Phlebia</taxon>
    </lineage>
</organism>
<evidence type="ECO:0000313" key="2">
    <source>
        <dbReference type="Proteomes" id="UP001148662"/>
    </source>
</evidence>
<dbReference type="EMBL" id="JANHOG010000186">
    <property type="protein sequence ID" value="KAJ3557073.1"/>
    <property type="molecule type" value="Genomic_DNA"/>
</dbReference>